<protein>
    <submittedName>
        <fullName evidence="1">Uncharacterized protein</fullName>
    </submittedName>
</protein>
<gene>
    <name evidence="1" type="ORF">UFOVP641_15</name>
</gene>
<reference evidence="1" key="1">
    <citation type="submission" date="2020-04" db="EMBL/GenBank/DDBJ databases">
        <authorList>
            <person name="Chiriac C."/>
            <person name="Salcher M."/>
            <person name="Ghai R."/>
            <person name="Kavagutti S V."/>
        </authorList>
    </citation>
    <scope>NUCLEOTIDE SEQUENCE</scope>
</reference>
<evidence type="ECO:0000313" key="1">
    <source>
        <dbReference type="EMBL" id="CAB4153653.1"/>
    </source>
</evidence>
<proteinExistence type="predicted"/>
<name>A0A6J5N948_9CAUD</name>
<sequence>MTKPVITSRQTKGLALTYAELDTNFKNLQDSTISVTGDTGTIINNLNDSFKVSGGTGLTSSVSGTTLTLNLDNTAVTAGSYTAANITVDAQGRITAAANGSASTVNIGYGTVGSVGTSSIGEATNTYDIFKSRSGDLRIQTAPDLSNIRISDDGTASATAISIFSSANYSSSHATQIELQAGADTVAGVPQGTIVMRSPLVVRNLTGTQRNNWTSPDAGAIIFNSSTSTFQGWNGSAWVDLG</sequence>
<accession>A0A6J5N948</accession>
<organism evidence="1">
    <name type="scientific">uncultured Caudovirales phage</name>
    <dbReference type="NCBI Taxonomy" id="2100421"/>
    <lineage>
        <taxon>Viruses</taxon>
        <taxon>Duplodnaviria</taxon>
        <taxon>Heunggongvirae</taxon>
        <taxon>Uroviricota</taxon>
        <taxon>Caudoviricetes</taxon>
        <taxon>Peduoviridae</taxon>
        <taxon>Maltschvirus</taxon>
        <taxon>Maltschvirus maltsch</taxon>
    </lineage>
</organism>
<dbReference type="EMBL" id="LR796604">
    <property type="protein sequence ID" value="CAB4153653.1"/>
    <property type="molecule type" value="Genomic_DNA"/>
</dbReference>